<comment type="caution">
    <text evidence="3">The sequence shown here is derived from an EMBL/GenBank/DDBJ whole genome shotgun (WGS) entry which is preliminary data.</text>
</comment>
<dbReference type="Gene3D" id="3.20.20.30">
    <property type="entry name" value="Luciferase-like domain"/>
    <property type="match status" value="1"/>
</dbReference>
<proteinExistence type="predicted"/>
<dbReference type="PANTHER" id="PTHR30137">
    <property type="entry name" value="LUCIFERASE-LIKE MONOOXYGENASE"/>
    <property type="match status" value="1"/>
</dbReference>
<dbReference type="EC" id="1.-.-.-" evidence="3"/>
<keyword evidence="4" id="KW-1185">Reference proteome</keyword>
<dbReference type="SUPFAM" id="SSF51679">
    <property type="entry name" value="Bacterial luciferase-like"/>
    <property type="match status" value="1"/>
</dbReference>
<dbReference type="GO" id="GO:0016491">
    <property type="term" value="F:oxidoreductase activity"/>
    <property type="evidence" value="ECO:0007669"/>
    <property type="project" value="UniProtKB-KW"/>
</dbReference>
<protein>
    <submittedName>
        <fullName evidence="3">LLM class flavin-dependent oxidoreductase</fullName>
        <ecNumber evidence="3">1.-.-.-</ecNumber>
    </submittedName>
</protein>
<dbReference type="PANTHER" id="PTHR30137:SF6">
    <property type="entry name" value="LUCIFERASE-LIKE MONOOXYGENASE"/>
    <property type="match status" value="1"/>
</dbReference>
<dbReference type="Pfam" id="PF00296">
    <property type="entry name" value="Bac_luciferase"/>
    <property type="match status" value="1"/>
</dbReference>
<dbReference type="InterPro" id="IPR019949">
    <property type="entry name" value="CmoO-like"/>
</dbReference>
<accession>A0ABU3TFX2</accession>
<evidence type="ECO:0000256" key="1">
    <source>
        <dbReference type="ARBA" id="ARBA00007789"/>
    </source>
</evidence>
<reference evidence="3 4" key="1">
    <citation type="submission" date="2023-10" db="EMBL/GenBank/DDBJ databases">
        <title>Hymenobacter endophyticus sp. nov., an isolate from the leaf tissues of wheat.</title>
        <authorList>
            <person name="Dai Y."/>
        </authorList>
    </citation>
    <scope>NUCLEOTIDE SEQUENCE [LARGE SCALE GENOMIC DNA]</scope>
    <source>
        <strain evidence="3 4">ZK17L-C2</strain>
    </source>
</reference>
<evidence type="ECO:0000313" key="3">
    <source>
        <dbReference type="EMBL" id="MDU0370258.1"/>
    </source>
</evidence>
<feature type="domain" description="Luciferase-like" evidence="2">
    <location>
        <begin position="92"/>
        <end position="380"/>
    </location>
</feature>
<dbReference type="InterPro" id="IPR011251">
    <property type="entry name" value="Luciferase-like_dom"/>
</dbReference>
<dbReference type="InterPro" id="IPR050766">
    <property type="entry name" value="Bact_Lucif_Oxidored"/>
</dbReference>
<evidence type="ECO:0000313" key="4">
    <source>
        <dbReference type="Proteomes" id="UP001250698"/>
    </source>
</evidence>
<dbReference type="EMBL" id="JAWDJT010000003">
    <property type="protein sequence ID" value="MDU0370258.1"/>
    <property type="molecule type" value="Genomic_DNA"/>
</dbReference>
<dbReference type="NCBIfam" id="TIGR03558">
    <property type="entry name" value="oxido_grp_1"/>
    <property type="match status" value="1"/>
</dbReference>
<name>A0ABU3TFX2_9BACT</name>
<sequence length="412" mass="45190">MPQLWPTQEVNPNSLRHFVELVVLVLQDDHPADTLRGSLELPRPAFRFVQAVGAANFSFLFFNRTMSSSVNNTSRQPQPVAYSMLELAIVSQGTTLQQTLHHSLALAQAAEELGYKRFWLAEHHNSDNVGSSATSLLIGYVAENTTRIRVGSGGIMLPNHSPLLVAEQFGTLAQLYPGRIDLGLGRAAGTDGQTAQAIRSDFMQAAHSFPQEIGKIQTYFSSANRQAAVRAPVAEGTDVPLYILGSSTDSAHLAAQLGLPYAFASHFASTHLLNALRIYRAEFTPSDVLQQPYVIVALNAFVADTDEEAQQLFTSLIRMFVGLLTGNTRAPIQPPTAMTEELQEMWEHPAVQQMLKYSFVGSKQTVKQQLQAFLAETGANELITASTMYAPEDRLKSARLFAEIMAELNEGR</sequence>
<dbReference type="Proteomes" id="UP001250698">
    <property type="component" value="Unassembled WGS sequence"/>
</dbReference>
<organism evidence="3 4">
    <name type="scientific">Hymenobacter endophyticus</name>
    <dbReference type="NCBI Taxonomy" id="3076335"/>
    <lineage>
        <taxon>Bacteria</taxon>
        <taxon>Pseudomonadati</taxon>
        <taxon>Bacteroidota</taxon>
        <taxon>Cytophagia</taxon>
        <taxon>Cytophagales</taxon>
        <taxon>Hymenobacteraceae</taxon>
        <taxon>Hymenobacter</taxon>
    </lineage>
</organism>
<evidence type="ECO:0000259" key="2">
    <source>
        <dbReference type="Pfam" id="PF00296"/>
    </source>
</evidence>
<gene>
    <name evidence="3" type="ORF">ROI90_07630</name>
</gene>
<keyword evidence="3" id="KW-0560">Oxidoreductase</keyword>
<dbReference type="InterPro" id="IPR036661">
    <property type="entry name" value="Luciferase-like_sf"/>
</dbReference>
<comment type="similarity">
    <text evidence="1">To bacterial alkanal monooxygenase alpha and beta chains.</text>
</comment>
<dbReference type="RefSeq" id="WP_315997738.1">
    <property type="nucleotide sequence ID" value="NZ_JAWDJT010000003.1"/>
</dbReference>